<keyword evidence="2" id="KW-1185">Reference proteome</keyword>
<accession>K9X5D8</accession>
<dbReference type="AlphaFoldDB" id="K9X5D8"/>
<name>K9X5D8_9NOST</name>
<protein>
    <submittedName>
        <fullName evidence="1">Uncharacterized protein</fullName>
    </submittedName>
</protein>
<dbReference type="OrthoDB" id="459418at2"/>
<proteinExistence type="predicted"/>
<dbReference type="EMBL" id="CP003642">
    <property type="protein sequence ID" value="AFZ27314.1"/>
    <property type="molecule type" value="Genomic_DNA"/>
</dbReference>
<reference evidence="1 2" key="1">
    <citation type="submission" date="2012-06" db="EMBL/GenBank/DDBJ databases">
        <title>Finished chromosome of genome of Cylindrospermum stagnale PCC 7417.</title>
        <authorList>
            <consortium name="US DOE Joint Genome Institute"/>
            <person name="Gugger M."/>
            <person name="Coursin T."/>
            <person name="Rippka R."/>
            <person name="Tandeau De Marsac N."/>
            <person name="Huntemann M."/>
            <person name="Wei C.-L."/>
            <person name="Han J."/>
            <person name="Detter J.C."/>
            <person name="Han C."/>
            <person name="Tapia R."/>
            <person name="Chen A."/>
            <person name="Kyrpides N."/>
            <person name="Mavromatis K."/>
            <person name="Markowitz V."/>
            <person name="Szeto E."/>
            <person name="Ivanova N."/>
            <person name="Pagani I."/>
            <person name="Pati A."/>
            <person name="Goodwin L."/>
            <person name="Nordberg H.P."/>
            <person name="Cantor M.N."/>
            <person name="Hua S.X."/>
            <person name="Woyke T."/>
            <person name="Kerfeld C.A."/>
        </authorList>
    </citation>
    <scope>NUCLEOTIDE SEQUENCE [LARGE SCALE GENOMIC DNA]</scope>
    <source>
        <strain evidence="1 2">PCC 7417</strain>
    </source>
</reference>
<gene>
    <name evidence="1" type="ORF">Cylst_5282</name>
</gene>
<sequence length="49" mass="5253">MTTVAILPISNASGEKSYRAIAGDKQSVASNRPTTMDSFRVISVDHICL</sequence>
<dbReference type="Proteomes" id="UP000010475">
    <property type="component" value="Chromosome"/>
</dbReference>
<dbReference type="HOGENOM" id="CLU_3134770_0_0_3"/>
<evidence type="ECO:0000313" key="2">
    <source>
        <dbReference type="Proteomes" id="UP000010475"/>
    </source>
</evidence>
<evidence type="ECO:0000313" key="1">
    <source>
        <dbReference type="EMBL" id="AFZ27314.1"/>
    </source>
</evidence>
<organism evidence="1 2">
    <name type="scientific">Cylindrospermum stagnale PCC 7417</name>
    <dbReference type="NCBI Taxonomy" id="56107"/>
    <lineage>
        <taxon>Bacteria</taxon>
        <taxon>Bacillati</taxon>
        <taxon>Cyanobacteriota</taxon>
        <taxon>Cyanophyceae</taxon>
        <taxon>Nostocales</taxon>
        <taxon>Nostocaceae</taxon>
        <taxon>Cylindrospermum</taxon>
    </lineage>
</organism>
<dbReference type="KEGG" id="csg:Cylst_5282"/>